<organism evidence="1 2">
    <name type="scientific">Paenibacillus alvei</name>
    <name type="common">Bacillus alvei</name>
    <dbReference type="NCBI Taxonomy" id="44250"/>
    <lineage>
        <taxon>Bacteria</taxon>
        <taxon>Bacillati</taxon>
        <taxon>Bacillota</taxon>
        <taxon>Bacilli</taxon>
        <taxon>Bacillales</taxon>
        <taxon>Paenibacillaceae</taxon>
        <taxon>Paenibacillus</taxon>
    </lineage>
</organism>
<dbReference type="EMBL" id="JAMDNP010000095">
    <property type="protein sequence ID" value="MCY9764633.1"/>
    <property type="molecule type" value="Genomic_DNA"/>
</dbReference>
<protein>
    <submittedName>
        <fullName evidence="1">Uncharacterized protein</fullName>
    </submittedName>
</protein>
<dbReference type="Proteomes" id="UP001527181">
    <property type="component" value="Unassembled WGS sequence"/>
</dbReference>
<comment type="caution">
    <text evidence="1">The sequence shown here is derived from an EMBL/GenBank/DDBJ whole genome shotgun (WGS) entry which is preliminary data.</text>
</comment>
<keyword evidence="2" id="KW-1185">Reference proteome</keyword>
<evidence type="ECO:0000313" key="1">
    <source>
        <dbReference type="EMBL" id="MCY9764633.1"/>
    </source>
</evidence>
<proteinExistence type="predicted"/>
<sequence length="59" mass="6889">GAEMIDHPLTTPEKREKYMQLYDTLVAAAREYLMRECAEKFPYLKQIYSEHGLLPNEGV</sequence>
<gene>
    <name evidence="1" type="ORF">M5X12_29490</name>
</gene>
<dbReference type="RefSeq" id="WP_268600120.1">
    <property type="nucleotide sequence ID" value="NZ_JAMDNP010000095.1"/>
</dbReference>
<feature type="non-terminal residue" evidence="1">
    <location>
        <position position="1"/>
    </location>
</feature>
<reference evidence="1 2" key="1">
    <citation type="submission" date="2022-05" db="EMBL/GenBank/DDBJ databases">
        <title>Genome Sequencing of Bee-Associated Microbes.</title>
        <authorList>
            <person name="Dunlap C."/>
        </authorList>
    </citation>
    <scope>NUCLEOTIDE SEQUENCE [LARGE SCALE GENOMIC DNA]</scope>
    <source>
        <strain evidence="1 2">NRRL B-04010</strain>
    </source>
</reference>
<name>A0ABT4H6L6_PAEAL</name>
<evidence type="ECO:0000313" key="2">
    <source>
        <dbReference type="Proteomes" id="UP001527181"/>
    </source>
</evidence>
<accession>A0ABT4H6L6</accession>